<reference evidence="3" key="1">
    <citation type="submission" date="2020-04" db="EMBL/GenBank/DDBJ databases">
        <title>Nitratireductor sp. nov. isolated from mangrove soil.</title>
        <authorList>
            <person name="Ye Y."/>
        </authorList>
    </citation>
    <scope>NUCLEOTIDE SEQUENCE</scope>
    <source>
        <strain evidence="3">SY7</strain>
    </source>
</reference>
<dbReference type="PANTHER" id="PTHR35174">
    <property type="entry name" value="BLL7171 PROTEIN-RELATED"/>
    <property type="match status" value="1"/>
</dbReference>
<dbReference type="OrthoDB" id="9807535at2"/>
<accession>A0A5B8L5L8</accession>
<dbReference type="Gene3D" id="3.30.70.1060">
    <property type="entry name" value="Dimeric alpha+beta barrel"/>
    <property type="match status" value="1"/>
</dbReference>
<dbReference type="AlphaFoldDB" id="A0A5B8L5L8"/>
<dbReference type="InterPro" id="IPR011008">
    <property type="entry name" value="Dimeric_a/b-barrel"/>
</dbReference>
<dbReference type="EMBL" id="CP042301">
    <property type="protein sequence ID" value="QDZ03109.1"/>
    <property type="molecule type" value="Genomic_DNA"/>
</dbReference>
<evidence type="ECO:0000259" key="2">
    <source>
        <dbReference type="Pfam" id="PF03795"/>
    </source>
</evidence>
<evidence type="ECO:0000313" key="3">
    <source>
        <dbReference type="EMBL" id="QDZ03109.1"/>
    </source>
</evidence>
<sequence>MKYALLCYNSQEKTSCLSEGEEAAMMARVRTAEDRIRQKATIGPSLRLMPTTRASFVKAGEDPMVVDGPYAETKEQLLGFWIIDCDSHEEAIEAGKHLAREREVGGIEVRPLLAFNP</sequence>
<organism evidence="3 4">
    <name type="scientific">Nitratireductor mangrovi</name>
    <dbReference type="NCBI Taxonomy" id="2599600"/>
    <lineage>
        <taxon>Bacteria</taxon>
        <taxon>Pseudomonadati</taxon>
        <taxon>Pseudomonadota</taxon>
        <taxon>Alphaproteobacteria</taxon>
        <taxon>Hyphomicrobiales</taxon>
        <taxon>Phyllobacteriaceae</taxon>
        <taxon>Nitratireductor</taxon>
    </lineage>
</organism>
<evidence type="ECO:0000313" key="4">
    <source>
        <dbReference type="Proteomes" id="UP000321389"/>
    </source>
</evidence>
<name>A0A5B8L5L8_9HYPH</name>
<dbReference type="Proteomes" id="UP000321389">
    <property type="component" value="Chromosome"/>
</dbReference>
<comment type="similarity">
    <text evidence="1">Belongs to the YciI family.</text>
</comment>
<dbReference type="PANTHER" id="PTHR35174:SF3">
    <property type="entry name" value="BLL7171 PROTEIN"/>
    <property type="match status" value="1"/>
</dbReference>
<dbReference type="RefSeq" id="WP_146301742.1">
    <property type="nucleotide sequence ID" value="NZ_CP042301.2"/>
</dbReference>
<dbReference type="InterPro" id="IPR005545">
    <property type="entry name" value="YCII"/>
</dbReference>
<protein>
    <submittedName>
        <fullName evidence="3">YciI family protein</fullName>
    </submittedName>
</protein>
<proteinExistence type="inferred from homology"/>
<feature type="domain" description="YCII-related" evidence="2">
    <location>
        <begin position="1"/>
        <end position="115"/>
    </location>
</feature>
<keyword evidence="4" id="KW-1185">Reference proteome</keyword>
<dbReference type="SUPFAM" id="SSF54909">
    <property type="entry name" value="Dimeric alpha+beta barrel"/>
    <property type="match status" value="1"/>
</dbReference>
<evidence type="ECO:0000256" key="1">
    <source>
        <dbReference type="ARBA" id="ARBA00007689"/>
    </source>
</evidence>
<dbReference type="KEGG" id="niy:FQ775_23595"/>
<gene>
    <name evidence="3" type="ORF">FQ775_23595</name>
</gene>
<dbReference type="Pfam" id="PF03795">
    <property type="entry name" value="YCII"/>
    <property type="match status" value="1"/>
</dbReference>